<dbReference type="Proteomes" id="UP000625711">
    <property type="component" value="Unassembled WGS sequence"/>
</dbReference>
<dbReference type="GO" id="GO:0005634">
    <property type="term" value="C:nucleus"/>
    <property type="evidence" value="ECO:0007669"/>
    <property type="project" value="TreeGrafter"/>
</dbReference>
<dbReference type="AlphaFoldDB" id="A0A834M1D1"/>
<dbReference type="InterPro" id="IPR000504">
    <property type="entry name" value="RRM_dom"/>
</dbReference>
<keyword evidence="6" id="KW-1185">Reference proteome</keyword>
<feature type="domain" description="RRM" evidence="4">
    <location>
        <begin position="99"/>
        <end position="172"/>
    </location>
</feature>
<keyword evidence="1 2" id="KW-0694">RNA-binding</keyword>
<evidence type="ECO:0000256" key="3">
    <source>
        <dbReference type="SAM" id="MobiDB-lite"/>
    </source>
</evidence>
<dbReference type="OrthoDB" id="1099063at2759"/>
<gene>
    <name evidence="5" type="ORF">GWI33_018580</name>
</gene>
<dbReference type="PANTHER" id="PTHR23003">
    <property type="entry name" value="RNA RECOGNITION MOTIF RRM DOMAIN CONTAINING PROTEIN"/>
    <property type="match status" value="1"/>
</dbReference>
<dbReference type="Gene3D" id="3.30.70.330">
    <property type="match status" value="2"/>
</dbReference>
<sequence length="274" mass="32483">MSSRVYIGRIPRETREKDLESFFRDFGRIRDVLIKPGYGFVEFDNHRDAEDAVHELHGRRLLGMRVDVEMARGRPRGRTEGMSDRRHRPRQGPLVRTNYRVCVENVSTDVSWQDLKDYLRPAGEVSFADVHKKYRNEGIVEFATYEGMRNAIREFDDTVLRGSRIRLFEDKITRRSRSRSRCSVNSRSGRSRSRSNSQPRKNRYRDYSRDRSEESRHESEKRERFRYRSKSRSRSNSNSVRRSRSRSRSMSSSEKRFKKTPHSSIESSPNGNHP</sequence>
<feature type="compositionally biased region" description="Low complexity" evidence="3">
    <location>
        <begin position="181"/>
        <end position="199"/>
    </location>
</feature>
<organism evidence="5 6">
    <name type="scientific">Rhynchophorus ferrugineus</name>
    <name type="common">Red palm weevil</name>
    <name type="synonym">Curculio ferrugineus</name>
    <dbReference type="NCBI Taxonomy" id="354439"/>
    <lineage>
        <taxon>Eukaryota</taxon>
        <taxon>Metazoa</taxon>
        <taxon>Ecdysozoa</taxon>
        <taxon>Arthropoda</taxon>
        <taxon>Hexapoda</taxon>
        <taxon>Insecta</taxon>
        <taxon>Pterygota</taxon>
        <taxon>Neoptera</taxon>
        <taxon>Endopterygota</taxon>
        <taxon>Coleoptera</taxon>
        <taxon>Polyphaga</taxon>
        <taxon>Cucujiformia</taxon>
        <taxon>Curculionidae</taxon>
        <taxon>Dryophthorinae</taxon>
        <taxon>Rhynchophorus</taxon>
    </lineage>
</organism>
<dbReference type="SMART" id="SM00360">
    <property type="entry name" value="RRM"/>
    <property type="match status" value="2"/>
</dbReference>
<evidence type="ECO:0000256" key="2">
    <source>
        <dbReference type="PROSITE-ProRule" id="PRU00176"/>
    </source>
</evidence>
<dbReference type="Pfam" id="PF00076">
    <property type="entry name" value="RRM_1"/>
    <property type="match status" value="2"/>
</dbReference>
<feature type="domain" description="RRM" evidence="4">
    <location>
        <begin position="3"/>
        <end position="73"/>
    </location>
</feature>
<evidence type="ECO:0000313" key="6">
    <source>
        <dbReference type="Proteomes" id="UP000625711"/>
    </source>
</evidence>
<evidence type="ECO:0000256" key="1">
    <source>
        <dbReference type="ARBA" id="ARBA00022884"/>
    </source>
</evidence>
<comment type="caution">
    <text evidence="5">The sequence shown here is derived from an EMBL/GenBank/DDBJ whole genome shotgun (WGS) entry which is preliminary data.</text>
</comment>
<reference evidence="5" key="1">
    <citation type="submission" date="2020-08" db="EMBL/GenBank/DDBJ databases">
        <title>Genome sequencing and assembly of the red palm weevil Rhynchophorus ferrugineus.</title>
        <authorList>
            <person name="Dias G.B."/>
            <person name="Bergman C.M."/>
            <person name="Manee M."/>
        </authorList>
    </citation>
    <scope>NUCLEOTIDE SEQUENCE</scope>
    <source>
        <strain evidence="5">AA-2017</strain>
        <tissue evidence="5">Whole larva</tissue>
    </source>
</reference>
<proteinExistence type="predicted"/>
<dbReference type="InterPro" id="IPR050374">
    <property type="entry name" value="RRT5_SRSF_SR"/>
</dbReference>
<protein>
    <recommendedName>
        <fullName evidence="4">RRM domain-containing protein</fullName>
    </recommendedName>
</protein>
<feature type="region of interest" description="Disordered" evidence="3">
    <location>
        <begin position="176"/>
        <end position="274"/>
    </location>
</feature>
<dbReference type="PANTHER" id="PTHR23003:SF51">
    <property type="entry name" value="SERINE-ARGININE PROTEIN 55"/>
    <property type="match status" value="1"/>
</dbReference>
<feature type="compositionally biased region" description="Basic and acidic residues" evidence="3">
    <location>
        <begin position="204"/>
        <end position="223"/>
    </location>
</feature>
<dbReference type="GO" id="GO:0003729">
    <property type="term" value="F:mRNA binding"/>
    <property type="evidence" value="ECO:0007669"/>
    <property type="project" value="TreeGrafter"/>
</dbReference>
<accession>A0A834M1D1</accession>
<name>A0A834M1D1_RHYFE</name>
<evidence type="ECO:0000259" key="4">
    <source>
        <dbReference type="PROSITE" id="PS50102"/>
    </source>
</evidence>
<dbReference type="PROSITE" id="PS50102">
    <property type="entry name" value="RRM"/>
    <property type="match status" value="2"/>
</dbReference>
<dbReference type="InterPro" id="IPR012677">
    <property type="entry name" value="Nucleotide-bd_a/b_plait_sf"/>
</dbReference>
<feature type="compositionally biased region" description="Polar residues" evidence="3">
    <location>
        <begin position="262"/>
        <end position="274"/>
    </location>
</feature>
<dbReference type="EMBL" id="JAACXV010014334">
    <property type="protein sequence ID" value="KAF7268316.1"/>
    <property type="molecule type" value="Genomic_DNA"/>
</dbReference>
<evidence type="ECO:0000313" key="5">
    <source>
        <dbReference type="EMBL" id="KAF7268316.1"/>
    </source>
</evidence>
<feature type="compositionally biased region" description="Basic residues" evidence="3">
    <location>
        <begin position="224"/>
        <end position="233"/>
    </location>
</feature>
<dbReference type="GO" id="GO:0005737">
    <property type="term" value="C:cytoplasm"/>
    <property type="evidence" value="ECO:0007669"/>
    <property type="project" value="TreeGrafter"/>
</dbReference>
<dbReference type="SUPFAM" id="SSF54928">
    <property type="entry name" value="RNA-binding domain, RBD"/>
    <property type="match status" value="1"/>
</dbReference>
<dbReference type="InterPro" id="IPR035979">
    <property type="entry name" value="RBD_domain_sf"/>
</dbReference>